<comment type="subcellular location">
    <subcellularLocation>
        <location evidence="1">Membrane</location>
    </subcellularLocation>
</comment>
<evidence type="ECO:0000256" key="3">
    <source>
        <dbReference type="ARBA" id="ARBA00022692"/>
    </source>
</evidence>
<feature type="transmembrane region" description="Helical" evidence="6">
    <location>
        <begin position="57"/>
        <end position="78"/>
    </location>
</feature>
<keyword evidence="3 6" id="KW-0812">Transmembrane</keyword>
<dbReference type="GO" id="GO:0045039">
    <property type="term" value="P:protein insertion into mitochondrial inner membrane"/>
    <property type="evidence" value="ECO:0007669"/>
    <property type="project" value="TreeGrafter"/>
</dbReference>
<dbReference type="OrthoDB" id="5409308at2759"/>
<dbReference type="EMBL" id="CP064812">
    <property type="protein sequence ID" value="QPG74166.1"/>
    <property type="molecule type" value="Genomic_DNA"/>
</dbReference>
<dbReference type="SMART" id="SM01378">
    <property type="entry name" value="Romo1"/>
    <property type="match status" value="1"/>
</dbReference>
<accession>A0A875RYE3</accession>
<dbReference type="PANTHER" id="PTHR28525">
    <property type="entry name" value="REACTIVE OXYGEN SPECIES MODULATOR 1"/>
    <property type="match status" value="1"/>
</dbReference>
<sequence length="121" mass="12831">MVPPPNMQSAGYQQSSNWQKFKMGLAMGGAVGVVTGFLFGGYAILKNGAPNGVMQTMGQYVLGSAAAFGMFMSIGSVIRSDSELANAGLILGAGQKPENLAELKANLMARHMINMERMKRN</sequence>
<dbReference type="PANTHER" id="PTHR28525:SF1">
    <property type="entry name" value="REACTIVE OXYGEN SPECIES MODULATOR 1"/>
    <property type="match status" value="1"/>
</dbReference>
<reference evidence="7" key="1">
    <citation type="submission" date="2020-10" db="EMBL/GenBank/DDBJ databases">
        <authorList>
            <person name="Roach M.J.R."/>
        </authorList>
    </citation>
    <scope>NUCLEOTIDE SEQUENCE</scope>
    <source>
        <strain evidence="7">CBS 1945</strain>
    </source>
</reference>
<dbReference type="Proteomes" id="UP000662931">
    <property type="component" value="Chromosome 1"/>
</dbReference>
<evidence type="ECO:0000256" key="2">
    <source>
        <dbReference type="ARBA" id="ARBA00007839"/>
    </source>
</evidence>
<gene>
    <name evidence="7" type="primary">MGR2</name>
    <name evidence="7" type="ORF">FOA43_001490</name>
</gene>
<dbReference type="GO" id="GO:0005744">
    <property type="term" value="C:TIM23 mitochondrial import inner membrane translocase complex"/>
    <property type="evidence" value="ECO:0007669"/>
    <property type="project" value="TreeGrafter"/>
</dbReference>
<dbReference type="Pfam" id="PF10247">
    <property type="entry name" value="Romo1"/>
    <property type="match status" value="1"/>
</dbReference>
<evidence type="ECO:0000256" key="1">
    <source>
        <dbReference type="ARBA" id="ARBA00004370"/>
    </source>
</evidence>
<feature type="transmembrane region" description="Helical" evidence="6">
    <location>
        <begin position="21"/>
        <end position="45"/>
    </location>
</feature>
<evidence type="ECO:0000313" key="8">
    <source>
        <dbReference type="Proteomes" id="UP000662931"/>
    </source>
</evidence>
<evidence type="ECO:0000256" key="4">
    <source>
        <dbReference type="ARBA" id="ARBA00022989"/>
    </source>
</evidence>
<dbReference type="InterPro" id="IPR018450">
    <property type="entry name" value="Romo1/Mgr2"/>
</dbReference>
<name>A0A875RYE3_EENNA</name>
<dbReference type="RefSeq" id="XP_038777731.1">
    <property type="nucleotide sequence ID" value="XM_038921803.1"/>
</dbReference>
<dbReference type="KEGG" id="bnn:FOA43_001490"/>
<keyword evidence="4 6" id="KW-1133">Transmembrane helix</keyword>
<dbReference type="GO" id="GO:0030150">
    <property type="term" value="P:protein import into mitochondrial matrix"/>
    <property type="evidence" value="ECO:0007669"/>
    <property type="project" value="TreeGrafter"/>
</dbReference>
<evidence type="ECO:0000313" key="7">
    <source>
        <dbReference type="EMBL" id="QPG74166.1"/>
    </source>
</evidence>
<protein>
    <submittedName>
        <fullName evidence="7">Subunit of TIM23 translocase complex</fullName>
    </submittedName>
</protein>
<comment type="similarity">
    <text evidence="2">Belongs to the MGR2 family.</text>
</comment>
<keyword evidence="8" id="KW-1185">Reference proteome</keyword>
<evidence type="ECO:0000256" key="5">
    <source>
        <dbReference type="ARBA" id="ARBA00023136"/>
    </source>
</evidence>
<evidence type="ECO:0000256" key="6">
    <source>
        <dbReference type="SAM" id="Phobius"/>
    </source>
</evidence>
<organism evidence="7 8">
    <name type="scientific">Eeniella nana</name>
    <name type="common">Yeast</name>
    <name type="synonym">Brettanomyces nanus</name>
    <dbReference type="NCBI Taxonomy" id="13502"/>
    <lineage>
        <taxon>Eukaryota</taxon>
        <taxon>Fungi</taxon>
        <taxon>Dikarya</taxon>
        <taxon>Ascomycota</taxon>
        <taxon>Saccharomycotina</taxon>
        <taxon>Pichiomycetes</taxon>
        <taxon>Pichiales</taxon>
        <taxon>Pichiaceae</taxon>
        <taxon>Brettanomyces</taxon>
    </lineage>
</organism>
<dbReference type="GeneID" id="62194891"/>
<keyword evidence="5 6" id="KW-0472">Membrane</keyword>
<dbReference type="AlphaFoldDB" id="A0A875RYE3"/>
<proteinExistence type="inferred from homology"/>